<keyword evidence="4" id="KW-1185">Reference proteome</keyword>
<evidence type="ECO:0000256" key="2">
    <source>
        <dbReference type="SAM" id="SignalP"/>
    </source>
</evidence>
<dbReference type="AlphaFoldDB" id="A0A1B7XMQ4"/>
<reference evidence="3 4" key="1">
    <citation type="submission" date="2015-01" db="EMBL/GenBank/DDBJ databases">
        <title>Desulfovibrio sp. JC271 draft genome sequence.</title>
        <authorList>
            <person name="Shivani Y."/>
            <person name="Subhash Y."/>
            <person name="Sasikala C."/>
            <person name="Ramana C.V."/>
        </authorList>
    </citation>
    <scope>NUCLEOTIDE SEQUENCE [LARGE SCALE GENOMIC DNA]</scope>
    <source>
        <strain evidence="3 4">JC271</strain>
    </source>
</reference>
<dbReference type="Proteomes" id="UP000091979">
    <property type="component" value="Unassembled WGS sequence"/>
</dbReference>
<feature type="signal peptide" evidence="2">
    <location>
        <begin position="1"/>
        <end position="24"/>
    </location>
</feature>
<evidence type="ECO:0000256" key="1">
    <source>
        <dbReference type="SAM" id="Phobius"/>
    </source>
</evidence>
<gene>
    <name evidence="3" type="ORF">SP90_01390</name>
</gene>
<proteinExistence type="predicted"/>
<name>A0A1B7XMQ4_9BACT</name>
<feature type="chain" id="PRO_5008600850" description="ABC transporter permease" evidence="2">
    <location>
        <begin position="25"/>
        <end position="152"/>
    </location>
</feature>
<evidence type="ECO:0000313" key="4">
    <source>
        <dbReference type="Proteomes" id="UP000091979"/>
    </source>
</evidence>
<evidence type="ECO:0000313" key="3">
    <source>
        <dbReference type="EMBL" id="OBQ56765.1"/>
    </source>
</evidence>
<keyword evidence="1" id="KW-1133">Transmembrane helix</keyword>
<dbReference type="EMBL" id="JXMS01000002">
    <property type="protein sequence ID" value="OBQ56765.1"/>
    <property type="molecule type" value="Genomic_DNA"/>
</dbReference>
<protein>
    <recommendedName>
        <fullName evidence="5">ABC transporter permease</fullName>
    </recommendedName>
</protein>
<comment type="caution">
    <text evidence="3">The sequence shown here is derived from an EMBL/GenBank/DDBJ whole genome shotgun (WGS) entry which is preliminary data.</text>
</comment>
<accession>A0A1B7XMQ4</accession>
<evidence type="ECO:0008006" key="5">
    <source>
        <dbReference type="Google" id="ProtNLM"/>
    </source>
</evidence>
<sequence>MLQASFIAALTMVFCVFNVTSALAHGVTARSISTQTAIVQFEYAGGDPMSYAEVLVFSPKTKEGGVEFQNGRTDAQGNFAFVPNAAGTWRITALDMGHKAEMELNISEEGIKQAAASSGISSQPLRIALGISVIFNLLAGCLLLKRSRKKVA</sequence>
<dbReference type="OrthoDB" id="9815598at2"/>
<dbReference type="PATRIC" id="fig|1560234.3.peg.1148"/>
<feature type="transmembrane region" description="Helical" evidence="1">
    <location>
        <begin position="125"/>
        <end position="144"/>
    </location>
</feature>
<organism evidence="3 4">
    <name type="scientific">Halodesulfovibrio spirochaetisodalis</name>
    <dbReference type="NCBI Taxonomy" id="1560234"/>
    <lineage>
        <taxon>Bacteria</taxon>
        <taxon>Pseudomonadati</taxon>
        <taxon>Thermodesulfobacteriota</taxon>
        <taxon>Desulfovibrionia</taxon>
        <taxon>Desulfovibrionales</taxon>
        <taxon>Desulfovibrionaceae</taxon>
        <taxon>Halodesulfovibrio</taxon>
    </lineage>
</organism>
<keyword evidence="1" id="KW-0472">Membrane</keyword>
<dbReference type="RefSeq" id="WP_066851801.1">
    <property type="nucleotide sequence ID" value="NZ_JXMS01000002.1"/>
</dbReference>
<keyword evidence="2" id="KW-0732">Signal</keyword>
<keyword evidence="1" id="KW-0812">Transmembrane</keyword>
<dbReference type="STRING" id="1560234.SP90_01390"/>